<sequence>MFVGRRSVRADSMVLGMPPVTIVLQASASLLVAGAAVLASLGMAWALGASSNSPPFAPAVGANALPTMRAAFFIGTFAALGALAQGGSISETVGKGLIDGVSISPLAAIAALLTAAGFIAIGVRTGYPIPAAFATTGAVVGTGLALGGAPAYDTYQRLGLFWVAVPFVSATIAYVTATLLRREDVPEELSVSLLSAVVGFVLANVEFTFIPAASGTGTLADYLSRLLGGAPALFGSYDAFAFGTSLVVGVLVFVFVRREMRRSVDAGIRKFLIGLGAIVAFSSGGSQVGLATGPLEPLFDSFGTPGIVLLGLGALGILLGAWMGSPRLLQAVSREYSQLGVRRSIAALIPGFLIAQTAIALGIPFSFNNVIIGGVIGSGLVVGSAGVSSRKIGFTVLAWLGTLVGTLGVGFGLYRGLALVVGA</sequence>
<accession>M0N8W8</accession>
<comment type="caution">
    <text evidence="10">The sequence shown here is derived from an EMBL/GenBank/DDBJ whole genome shotgun (WGS) entry which is preliminary data.</text>
</comment>
<keyword evidence="5 9" id="KW-0592">Phosphate transport</keyword>
<dbReference type="GO" id="GO:0016020">
    <property type="term" value="C:membrane"/>
    <property type="evidence" value="ECO:0007669"/>
    <property type="project" value="UniProtKB-SubCell"/>
</dbReference>
<dbReference type="GO" id="GO:0035435">
    <property type="term" value="P:phosphate ion transmembrane transport"/>
    <property type="evidence" value="ECO:0007669"/>
    <property type="project" value="TreeGrafter"/>
</dbReference>
<comment type="similarity">
    <text evidence="3 9">Belongs to the inorganic phosphate transporter (PiT) (TC 2.A.20) family.</text>
</comment>
<name>M0N8W8_9EURY</name>
<protein>
    <recommendedName>
        <fullName evidence="9">Phosphate transporter</fullName>
    </recommendedName>
</protein>
<evidence type="ECO:0000313" key="11">
    <source>
        <dbReference type="Proteomes" id="UP000011680"/>
    </source>
</evidence>
<comment type="function">
    <text evidence="1">Potential transporter for phosphate.</text>
</comment>
<evidence type="ECO:0000256" key="8">
    <source>
        <dbReference type="ARBA" id="ARBA00023136"/>
    </source>
</evidence>
<feature type="transmembrane region" description="Helical" evidence="9">
    <location>
        <begin position="268"/>
        <end position="290"/>
    </location>
</feature>
<evidence type="ECO:0000256" key="1">
    <source>
        <dbReference type="ARBA" id="ARBA00001981"/>
    </source>
</evidence>
<dbReference type="InterPro" id="IPR001204">
    <property type="entry name" value="Phos_transporter"/>
</dbReference>
<feature type="transmembrane region" description="Helical" evidence="9">
    <location>
        <begin position="192"/>
        <end position="214"/>
    </location>
</feature>
<feature type="transmembrane region" description="Helical" evidence="9">
    <location>
        <begin position="234"/>
        <end position="256"/>
    </location>
</feature>
<reference evidence="10 11" key="1">
    <citation type="journal article" date="2014" name="PLoS Genet.">
        <title>Phylogenetically driven sequencing of extremely halophilic archaea reveals strategies for static and dynamic osmo-response.</title>
        <authorList>
            <person name="Becker E.A."/>
            <person name="Seitzer P.M."/>
            <person name="Tritt A."/>
            <person name="Larsen D."/>
            <person name="Krusor M."/>
            <person name="Yao A.I."/>
            <person name="Wu D."/>
            <person name="Madern D."/>
            <person name="Eisen J.A."/>
            <person name="Darling A.E."/>
            <person name="Facciotti M.T."/>
        </authorList>
    </citation>
    <scope>NUCLEOTIDE SEQUENCE [LARGE SCALE GENOMIC DNA]</scope>
    <source>
        <strain evidence="10 11">JCM 13552</strain>
    </source>
</reference>
<evidence type="ECO:0000256" key="9">
    <source>
        <dbReference type="RuleBase" id="RU363058"/>
    </source>
</evidence>
<evidence type="ECO:0000313" key="10">
    <source>
        <dbReference type="EMBL" id="EMA53095.1"/>
    </source>
</evidence>
<evidence type="ECO:0000256" key="2">
    <source>
        <dbReference type="ARBA" id="ARBA00004141"/>
    </source>
</evidence>
<comment type="subcellular location">
    <subcellularLocation>
        <location evidence="2 9">Membrane</location>
        <topology evidence="2 9">Multi-pass membrane protein</topology>
    </subcellularLocation>
</comment>
<organism evidence="10 11">
    <name type="scientific">Halococcus thailandensis JCM 13552</name>
    <dbReference type="NCBI Taxonomy" id="1227457"/>
    <lineage>
        <taxon>Archaea</taxon>
        <taxon>Methanobacteriati</taxon>
        <taxon>Methanobacteriota</taxon>
        <taxon>Stenosarchaea group</taxon>
        <taxon>Halobacteria</taxon>
        <taxon>Halobacteriales</taxon>
        <taxon>Halococcaceae</taxon>
        <taxon>Halococcus</taxon>
    </lineage>
</organism>
<evidence type="ECO:0000256" key="7">
    <source>
        <dbReference type="ARBA" id="ARBA00022989"/>
    </source>
</evidence>
<dbReference type="STRING" id="1227457.C451_09877"/>
<keyword evidence="7 9" id="KW-1133">Transmembrane helix</keyword>
<feature type="transmembrane region" description="Helical" evidence="9">
    <location>
        <begin position="394"/>
        <end position="414"/>
    </location>
</feature>
<gene>
    <name evidence="10" type="ORF">C451_09877</name>
</gene>
<feature type="transmembrane region" description="Helical" evidence="9">
    <location>
        <begin position="370"/>
        <end position="387"/>
    </location>
</feature>
<dbReference type="PANTHER" id="PTHR11101">
    <property type="entry name" value="PHOSPHATE TRANSPORTER"/>
    <property type="match status" value="1"/>
</dbReference>
<dbReference type="PANTHER" id="PTHR11101:SF80">
    <property type="entry name" value="PHOSPHATE TRANSPORTER"/>
    <property type="match status" value="1"/>
</dbReference>
<evidence type="ECO:0000256" key="5">
    <source>
        <dbReference type="ARBA" id="ARBA00022592"/>
    </source>
</evidence>
<evidence type="ECO:0000256" key="6">
    <source>
        <dbReference type="ARBA" id="ARBA00022692"/>
    </source>
</evidence>
<keyword evidence="11" id="KW-1185">Reference proteome</keyword>
<dbReference type="GO" id="GO:0005315">
    <property type="term" value="F:phosphate transmembrane transporter activity"/>
    <property type="evidence" value="ECO:0007669"/>
    <property type="project" value="InterPro"/>
</dbReference>
<evidence type="ECO:0000256" key="3">
    <source>
        <dbReference type="ARBA" id="ARBA00009916"/>
    </source>
</evidence>
<feature type="transmembrane region" description="Helical" evidence="9">
    <location>
        <begin position="158"/>
        <end position="180"/>
    </location>
</feature>
<dbReference type="AlphaFoldDB" id="M0N8W8"/>
<keyword evidence="8 9" id="KW-0472">Membrane</keyword>
<proteinExistence type="inferred from homology"/>
<dbReference type="PATRIC" id="fig|1227457.3.peg.1836"/>
<keyword evidence="4 9" id="KW-0813">Transport</keyword>
<feature type="transmembrane region" description="Helical" evidence="9">
    <location>
        <begin position="20"/>
        <end position="49"/>
    </location>
</feature>
<feature type="transmembrane region" description="Helical" evidence="9">
    <location>
        <begin position="130"/>
        <end position="152"/>
    </location>
</feature>
<dbReference type="Proteomes" id="UP000011680">
    <property type="component" value="Unassembled WGS sequence"/>
</dbReference>
<keyword evidence="6 9" id="KW-0812">Transmembrane</keyword>
<dbReference type="Pfam" id="PF01384">
    <property type="entry name" value="PHO4"/>
    <property type="match status" value="1"/>
</dbReference>
<feature type="transmembrane region" description="Helical" evidence="9">
    <location>
        <begin position="345"/>
        <end position="364"/>
    </location>
</feature>
<feature type="transmembrane region" description="Helical" evidence="9">
    <location>
        <begin position="302"/>
        <end position="324"/>
    </location>
</feature>
<dbReference type="EMBL" id="AOMF01000153">
    <property type="protein sequence ID" value="EMA53095.1"/>
    <property type="molecule type" value="Genomic_DNA"/>
</dbReference>
<feature type="transmembrane region" description="Helical" evidence="9">
    <location>
        <begin position="70"/>
        <end position="89"/>
    </location>
</feature>
<evidence type="ECO:0000256" key="4">
    <source>
        <dbReference type="ARBA" id="ARBA00022448"/>
    </source>
</evidence>
<dbReference type="eggNOG" id="arCOG02267">
    <property type="taxonomic scope" value="Archaea"/>
</dbReference>
<feature type="transmembrane region" description="Helical" evidence="9">
    <location>
        <begin position="101"/>
        <end position="123"/>
    </location>
</feature>